<dbReference type="GO" id="GO:0016788">
    <property type="term" value="F:hydrolase activity, acting on ester bonds"/>
    <property type="evidence" value="ECO:0007669"/>
    <property type="project" value="UniProtKB-ARBA"/>
</dbReference>
<feature type="domain" description="GSCFA" evidence="1">
    <location>
        <begin position="21"/>
        <end position="257"/>
    </location>
</feature>
<name>A0A939JWE4_9BACT</name>
<keyword evidence="3" id="KW-1185">Reference proteome</keyword>
<organism evidence="2 3">
    <name type="scientific">Fibrella aquatilis</name>
    <dbReference type="NCBI Taxonomy" id="2817059"/>
    <lineage>
        <taxon>Bacteria</taxon>
        <taxon>Pseudomonadati</taxon>
        <taxon>Bacteroidota</taxon>
        <taxon>Cytophagia</taxon>
        <taxon>Cytophagales</taxon>
        <taxon>Spirosomataceae</taxon>
        <taxon>Fibrella</taxon>
    </lineage>
</organism>
<dbReference type="InterPro" id="IPR014982">
    <property type="entry name" value="GSCFA"/>
</dbReference>
<sequence length="325" mass="36403">MRFRTELTPDKLPVALQLGDRVVTVGSCFAEVMGQRLADNKLVTAVNPLGTLFNPLSIAKVVALGLAGGMPDEALYVQREGLWFHYDFHSTFWGNTRNDLTGKLLRILAEVGQVLQKANWLLLTLGSAVVYRQVETGQVVANCHKMPGYLFDKYLCPIDTVRNSLTELLALLRAYNPAMQVVLTVSPVRHVRDGLTLNGASKALLRTLCAEMPLLHTQTHYFPAYELVLDDLRDYRFYEADLIHPNAQAHDYVFGKFAEAAFSPDLRAFVDQWTTIRQGLAHRPLHGNTPAHQQFLARLLAQIEALPPSIDTTTERAELQQRLQG</sequence>
<dbReference type="SUPFAM" id="SSF52266">
    <property type="entry name" value="SGNH hydrolase"/>
    <property type="match status" value="1"/>
</dbReference>
<dbReference type="EMBL" id="JAFMYU010000002">
    <property type="protein sequence ID" value="MBO0929904.1"/>
    <property type="molecule type" value="Genomic_DNA"/>
</dbReference>
<protein>
    <submittedName>
        <fullName evidence="2">GSCFA domain-containing protein</fullName>
    </submittedName>
</protein>
<gene>
    <name evidence="2" type="ORF">J2I48_02815</name>
</gene>
<dbReference type="CDD" id="cd00229">
    <property type="entry name" value="SGNH_hydrolase"/>
    <property type="match status" value="1"/>
</dbReference>
<proteinExistence type="predicted"/>
<dbReference type="RefSeq" id="WP_207333874.1">
    <property type="nucleotide sequence ID" value="NZ_JAFMYU010000002.1"/>
</dbReference>
<dbReference type="Proteomes" id="UP000664795">
    <property type="component" value="Unassembled WGS sequence"/>
</dbReference>
<evidence type="ECO:0000259" key="1">
    <source>
        <dbReference type="Pfam" id="PF08885"/>
    </source>
</evidence>
<dbReference type="Pfam" id="PF08885">
    <property type="entry name" value="GSCFA"/>
    <property type="match status" value="1"/>
</dbReference>
<evidence type="ECO:0000313" key="2">
    <source>
        <dbReference type="EMBL" id="MBO0929904.1"/>
    </source>
</evidence>
<dbReference type="Gene3D" id="3.40.50.1110">
    <property type="entry name" value="SGNH hydrolase"/>
    <property type="match status" value="1"/>
</dbReference>
<dbReference type="InterPro" id="IPR036514">
    <property type="entry name" value="SGNH_hydro_sf"/>
</dbReference>
<evidence type="ECO:0000313" key="3">
    <source>
        <dbReference type="Proteomes" id="UP000664795"/>
    </source>
</evidence>
<accession>A0A939JWE4</accession>
<dbReference type="AlphaFoldDB" id="A0A939JWE4"/>
<comment type="caution">
    <text evidence="2">The sequence shown here is derived from an EMBL/GenBank/DDBJ whole genome shotgun (WGS) entry which is preliminary data.</text>
</comment>
<reference evidence="2 3" key="1">
    <citation type="submission" date="2021-03" db="EMBL/GenBank/DDBJ databases">
        <title>Fibrella sp. HMF5036 genome sequencing and assembly.</title>
        <authorList>
            <person name="Kang H."/>
            <person name="Kim H."/>
            <person name="Bae S."/>
            <person name="Joh K."/>
        </authorList>
    </citation>
    <scope>NUCLEOTIDE SEQUENCE [LARGE SCALE GENOMIC DNA]</scope>
    <source>
        <strain evidence="2 3">HMF5036</strain>
    </source>
</reference>